<dbReference type="GO" id="GO:0005829">
    <property type="term" value="C:cytosol"/>
    <property type="evidence" value="ECO:0007669"/>
    <property type="project" value="TreeGrafter"/>
</dbReference>
<comment type="cofactor">
    <cofactor evidence="7">
        <name>Mg(2+)</name>
        <dbReference type="ChEBI" id="CHEBI:18420"/>
    </cofactor>
</comment>
<dbReference type="OrthoDB" id="9759366at2"/>
<dbReference type="STRING" id="1123397.SAMN05660831_02394"/>
<gene>
    <name evidence="7" type="primary">glnE</name>
    <name evidence="11" type="ORF">SAMN05660831_02394</name>
</gene>
<evidence type="ECO:0000256" key="7">
    <source>
        <dbReference type="HAMAP-Rule" id="MF_00802"/>
    </source>
</evidence>
<comment type="catalytic activity">
    <reaction evidence="7">
        <text>[glutamine synthetase]-L-tyrosine + ATP = [glutamine synthetase]-O(4)-(5'-adenylyl)-L-tyrosine + diphosphate</text>
        <dbReference type="Rhea" id="RHEA:18589"/>
        <dbReference type="Rhea" id="RHEA-COMP:10660"/>
        <dbReference type="Rhea" id="RHEA-COMP:10661"/>
        <dbReference type="ChEBI" id="CHEBI:30616"/>
        <dbReference type="ChEBI" id="CHEBI:33019"/>
        <dbReference type="ChEBI" id="CHEBI:46858"/>
        <dbReference type="ChEBI" id="CHEBI:83624"/>
        <dbReference type="EC" id="2.7.7.42"/>
    </reaction>
</comment>
<dbReference type="GO" id="GO:0005524">
    <property type="term" value="F:ATP binding"/>
    <property type="evidence" value="ECO:0007669"/>
    <property type="project" value="UniProtKB-UniRule"/>
</dbReference>
<evidence type="ECO:0000256" key="3">
    <source>
        <dbReference type="ARBA" id="ARBA00022741"/>
    </source>
</evidence>
<dbReference type="EC" id="2.7.7.42" evidence="7"/>
<dbReference type="GO" id="GO:0008882">
    <property type="term" value="F:[glutamate-ammonia-ligase] adenylyltransferase activity"/>
    <property type="evidence" value="ECO:0007669"/>
    <property type="project" value="UniProtKB-UniRule"/>
</dbReference>
<evidence type="ECO:0000313" key="11">
    <source>
        <dbReference type="EMBL" id="SFD82455.1"/>
    </source>
</evidence>
<dbReference type="InterPro" id="IPR043519">
    <property type="entry name" value="NT_sf"/>
</dbReference>
<evidence type="ECO:0000256" key="2">
    <source>
        <dbReference type="ARBA" id="ARBA00022695"/>
    </source>
</evidence>
<dbReference type="NCBIfam" id="NF008292">
    <property type="entry name" value="PRK11072.1"/>
    <property type="match status" value="1"/>
</dbReference>
<dbReference type="SUPFAM" id="SSF81593">
    <property type="entry name" value="Nucleotidyltransferase substrate binding subunit/domain"/>
    <property type="match status" value="2"/>
</dbReference>
<dbReference type="FunFam" id="1.20.120.330:FF:000005">
    <property type="entry name" value="Bifunctional glutamine synthetase adenylyltransferase/adenylyl-removing enzyme"/>
    <property type="match status" value="1"/>
</dbReference>
<dbReference type="GO" id="GO:0016874">
    <property type="term" value="F:ligase activity"/>
    <property type="evidence" value="ECO:0007669"/>
    <property type="project" value="UniProtKB-KW"/>
</dbReference>
<comment type="catalytic activity">
    <reaction evidence="7">
        <text>[glutamine synthetase]-O(4)-(5'-adenylyl)-L-tyrosine + phosphate = [glutamine synthetase]-L-tyrosine + ADP</text>
        <dbReference type="Rhea" id="RHEA:43716"/>
        <dbReference type="Rhea" id="RHEA-COMP:10660"/>
        <dbReference type="Rhea" id="RHEA-COMP:10661"/>
        <dbReference type="ChEBI" id="CHEBI:43474"/>
        <dbReference type="ChEBI" id="CHEBI:46858"/>
        <dbReference type="ChEBI" id="CHEBI:83624"/>
        <dbReference type="ChEBI" id="CHEBI:456216"/>
        <dbReference type="EC" id="2.7.7.89"/>
    </reaction>
</comment>
<keyword evidence="3 7" id="KW-0547">Nucleotide-binding</keyword>
<keyword evidence="2 7" id="KW-0548">Nucleotidyltransferase</keyword>
<comment type="function">
    <text evidence="7">Involved in the regulation of glutamine synthetase GlnA, a key enzyme in the process to assimilate ammonia. When cellular nitrogen levels are high, the C-terminal adenylyl transferase (AT) inactivates GlnA by covalent transfer of an adenylyl group from ATP to specific tyrosine residue of GlnA, thus reducing its activity. Conversely, when nitrogen levels are low, the N-terminal adenylyl removase (AR) activates GlnA by removing the adenylyl group by phosphorolysis, increasing its activity. The regulatory region of GlnE binds the signal transduction protein PII (GlnB) which indicates the nitrogen status of the cell.</text>
</comment>
<dbReference type="PANTHER" id="PTHR30621:SF0">
    <property type="entry name" value="BIFUNCTIONAL GLUTAMINE SYNTHETASE ADENYLYLTRANSFERASE_ADENYLYL-REMOVING ENZYME"/>
    <property type="match status" value="1"/>
</dbReference>
<dbReference type="EMBL" id="FOMJ01000009">
    <property type="protein sequence ID" value="SFD82455.1"/>
    <property type="molecule type" value="Genomic_DNA"/>
</dbReference>
<dbReference type="RefSeq" id="WP_093429005.1">
    <property type="nucleotide sequence ID" value="NZ_FOMJ01000009.1"/>
</dbReference>
<proteinExistence type="inferred from homology"/>
<evidence type="ECO:0000256" key="4">
    <source>
        <dbReference type="ARBA" id="ARBA00022840"/>
    </source>
</evidence>
<evidence type="ECO:0000313" key="12">
    <source>
        <dbReference type="Proteomes" id="UP000198611"/>
    </source>
</evidence>
<feature type="region of interest" description="Adenylyl transferase" evidence="7">
    <location>
        <begin position="473"/>
        <end position="977"/>
    </location>
</feature>
<dbReference type="CDD" id="cd05401">
    <property type="entry name" value="NT_GlnE_GlnD_like"/>
    <property type="match status" value="2"/>
</dbReference>
<feature type="domain" description="Glutamate-ammonia ligase adenylyltransferase repeated" evidence="9">
    <location>
        <begin position="577"/>
        <end position="832"/>
    </location>
</feature>
<dbReference type="GO" id="GO:0000820">
    <property type="term" value="P:regulation of glutamine family amino acid metabolic process"/>
    <property type="evidence" value="ECO:0007669"/>
    <property type="project" value="UniProtKB-UniRule"/>
</dbReference>
<dbReference type="Pfam" id="PF03710">
    <property type="entry name" value="GlnE"/>
    <property type="match status" value="2"/>
</dbReference>
<dbReference type="InterPro" id="IPR013546">
    <property type="entry name" value="PII_UdlTrfase/GS_AdlTrfase"/>
</dbReference>
<dbReference type="EC" id="2.7.7.89" evidence="7"/>
<dbReference type="GO" id="GO:0047388">
    <property type="term" value="F:[glutamine synthetase]-adenylyl-L-tyrosine phosphorylase activity"/>
    <property type="evidence" value="ECO:0007669"/>
    <property type="project" value="UniProtKB-EC"/>
</dbReference>
<dbReference type="Pfam" id="PF08335">
    <property type="entry name" value="GlnD_UR_UTase"/>
    <property type="match status" value="2"/>
</dbReference>
<evidence type="ECO:0000259" key="9">
    <source>
        <dbReference type="Pfam" id="PF03710"/>
    </source>
</evidence>
<dbReference type="SUPFAM" id="SSF81301">
    <property type="entry name" value="Nucleotidyltransferase"/>
    <property type="match status" value="2"/>
</dbReference>
<keyword evidence="12" id="KW-1185">Reference proteome</keyword>
<dbReference type="InterPro" id="IPR023057">
    <property type="entry name" value="GlnE"/>
</dbReference>
<sequence>MTAETLPPADPPRPATDHEPEAVTRLRREALSALEEAAPEALGRLRADPELTADLERVAPASEFVVRALTARPDLLGELVDSGDLGRAYDEGEYARRVEQALAEAADDNALGVALRRLRRREMVRIIWRDLAGRAELDATTLDLSAFAEACIDGALAHLETWQRAEMGTPMGAYSGTIQRLVVLGMGKLGAGELNVSSDIDLIFAFPEAGETAGATRSVDNERYFTRLGQRLIQALDATTAEGRVFRVDMRLRPFGEAGALVASFDALETYYQLHGREWERYALIKARVVGGDRTAGAALMEQLRPFVYRRYLDYGAFESIRDMKALINREVRRKGLEGNIKLGAGGIREVEFIAQAFQLIRGGRDSELRRRDLRGVLRLLAADDVLTDYAARELDAAYVFLRHLEHRLQGRADRQTHELPTDADERALLAWAMGEADWEALAHRISDERDGVRGHFEQVFAAPQTEHAESDPGDLALVWQEGLEPEETDAALAAAGFGDPATARERLSALRRGHAYRGLSNRGRERLDHLMPLLLGAVGGRDAPGRTLERALELVERIARRSVYLALLVENPMALSQLVKLCEASPWIAKQLGQHPVLLDDLLDPATLYRPPDRTELERDADLRLRRVADDDLEAQMDALRDFAQTAMLRVAAADVAEAVPLMVVSDHLTHLAEVILDRVLTLAWSHLTARHGRPSCRQDGAVCDTGFAIIGYGKLGGWELGYGSDLDLVFLHDSETEDEPTDGERPVASAVFFARLAQRIIHLLGAQTASGTLYEVDVRLRPSGAAGLLVTNLEGFRRYQEGSAWTWEHQALVRARPVAGDPAVAETFEATRREILTRPRDPETVQTEVRDMRRRMRETHASSGSDRFDLKQDPGGMADIEFMVQYGVLAHAHEHPGLVDFTDNIRLLERLAEAGCLAAEEADSLAGAYRAYRARRHRLTLQEAPTVVPATEFVDERRAVLAAWQRLMGETLETG</sequence>
<comment type="similarity">
    <text evidence="7">Belongs to the GlnE family.</text>
</comment>
<keyword evidence="5 7" id="KW-0460">Magnesium</keyword>
<organism evidence="11 12">
    <name type="scientific">Thiohalospira halophila DSM 15071</name>
    <dbReference type="NCBI Taxonomy" id="1123397"/>
    <lineage>
        <taxon>Bacteria</taxon>
        <taxon>Pseudomonadati</taxon>
        <taxon>Pseudomonadota</taxon>
        <taxon>Gammaproteobacteria</taxon>
        <taxon>Thiohalospirales</taxon>
        <taxon>Thiohalospiraceae</taxon>
        <taxon>Thiohalospira</taxon>
    </lineage>
</organism>
<dbReference type="PANTHER" id="PTHR30621">
    <property type="entry name" value="GLUTAMINE SYNTHETASE ADENYLYLTRANSFERASE"/>
    <property type="match status" value="1"/>
</dbReference>
<keyword evidence="11" id="KW-0436">Ligase</keyword>
<dbReference type="AlphaFoldDB" id="A0A1I1VI38"/>
<keyword evidence="6 7" id="KW-0511">Multifunctional enzyme</keyword>
<keyword evidence="4 7" id="KW-0067">ATP-binding</keyword>
<evidence type="ECO:0000259" key="10">
    <source>
        <dbReference type="Pfam" id="PF08335"/>
    </source>
</evidence>
<feature type="domain" description="Glutamate-ammonia ligase adenylyltransferase repeated" evidence="9">
    <location>
        <begin position="54"/>
        <end position="300"/>
    </location>
</feature>
<feature type="region of interest" description="Adenylyl removase" evidence="7">
    <location>
        <begin position="1"/>
        <end position="465"/>
    </location>
</feature>
<evidence type="ECO:0000256" key="8">
    <source>
        <dbReference type="SAM" id="MobiDB-lite"/>
    </source>
</evidence>
<dbReference type="Gene3D" id="1.20.120.330">
    <property type="entry name" value="Nucleotidyltransferases domain 2"/>
    <property type="match status" value="2"/>
</dbReference>
<protein>
    <recommendedName>
        <fullName evidence="7">Bifunctional glutamine synthetase adenylyltransferase/adenylyl-removing enzyme</fullName>
    </recommendedName>
    <alternativeName>
        <fullName evidence="7">ATP:glutamine synthetase adenylyltransferase</fullName>
    </alternativeName>
    <alternativeName>
        <fullName evidence="7">ATase</fullName>
    </alternativeName>
    <domain>
        <recommendedName>
            <fullName evidence="7">Glutamine synthetase adenylyl-L-tyrosine phosphorylase</fullName>
            <ecNumber evidence="7">2.7.7.89</ecNumber>
        </recommendedName>
        <alternativeName>
            <fullName evidence="7">Adenylyl removase</fullName>
            <shortName evidence="7">AR</shortName>
            <shortName evidence="7">AT-N</shortName>
        </alternativeName>
    </domain>
    <domain>
        <recommendedName>
            <fullName evidence="7">Glutamine synthetase adenylyl transferase</fullName>
            <ecNumber evidence="7">2.7.7.42</ecNumber>
        </recommendedName>
        <alternativeName>
            <fullName evidence="7">Adenylyl transferase</fullName>
            <shortName evidence="7">AT</shortName>
            <shortName evidence="7">AT-C</shortName>
        </alternativeName>
    </domain>
</protein>
<dbReference type="InterPro" id="IPR005190">
    <property type="entry name" value="GlnE_rpt_dom"/>
</dbReference>
<dbReference type="GO" id="GO:0000287">
    <property type="term" value="F:magnesium ion binding"/>
    <property type="evidence" value="ECO:0007669"/>
    <property type="project" value="UniProtKB-UniRule"/>
</dbReference>
<reference evidence="11 12" key="1">
    <citation type="submission" date="2016-10" db="EMBL/GenBank/DDBJ databases">
        <authorList>
            <person name="de Groot N.N."/>
        </authorList>
    </citation>
    <scope>NUCLEOTIDE SEQUENCE [LARGE SCALE GENOMIC DNA]</scope>
    <source>
        <strain evidence="11 12">HL3</strain>
    </source>
</reference>
<dbReference type="FunFam" id="3.30.460.10:FF:000009">
    <property type="entry name" value="Bifunctional glutamine synthetase adenylyltransferase/adenylyl-removing enzyme"/>
    <property type="match status" value="2"/>
</dbReference>
<dbReference type="Gene3D" id="3.30.460.10">
    <property type="entry name" value="Beta Polymerase, domain 2"/>
    <property type="match status" value="2"/>
</dbReference>
<keyword evidence="1 7" id="KW-0808">Transferase</keyword>
<accession>A0A1I1VI38</accession>
<dbReference type="Gene3D" id="1.20.120.1510">
    <property type="match status" value="1"/>
</dbReference>
<name>A0A1I1VI38_9GAMM</name>
<evidence type="ECO:0000256" key="1">
    <source>
        <dbReference type="ARBA" id="ARBA00022679"/>
    </source>
</evidence>
<evidence type="ECO:0000256" key="5">
    <source>
        <dbReference type="ARBA" id="ARBA00022842"/>
    </source>
</evidence>
<evidence type="ECO:0000256" key="6">
    <source>
        <dbReference type="ARBA" id="ARBA00023268"/>
    </source>
</evidence>
<feature type="domain" description="PII-uridylyltransferase/Glutamine-synthetase adenylyltransferase" evidence="10">
    <location>
        <begin position="853"/>
        <end position="944"/>
    </location>
</feature>
<feature type="region of interest" description="Disordered" evidence="8">
    <location>
        <begin position="1"/>
        <end position="21"/>
    </location>
</feature>
<feature type="domain" description="PII-uridylyltransferase/Glutamine-synthetase adenylyltransferase" evidence="10">
    <location>
        <begin position="322"/>
        <end position="461"/>
    </location>
</feature>
<dbReference type="Proteomes" id="UP000198611">
    <property type="component" value="Unassembled WGS sequence"/>
</dbReference>
<dbReference type="HAMAP" id="MF_00802">
    <property type="entry name" value="GlnE"/>
    <property type="match status" value="1"/>
</dbReference>